<dbReference type="EMBL" id="VSSQ01052717">
    <property type="protein sequence ID" value="MPN06778.1"/>
    <property type="molecule type" value="Genomic_DNA"/>
</dbReference>
<accession>A0A645EXK0</accession>
<sequence>MAICSKHEANYEKIIKKSKVILKHYFEEKERRKKAVNSGRSVIVITLFMGLFTFNILQSFSGNLLDSLKTTLVGNMLLGYFLIVLIYATYKFITLDKLNY</sequence>
<dbReference type="AlphaFoldDB" id="A0A645EXK0"/>
<organism evidence="2">
    <name type="scientific">bioreactor metagenome</name>
    <dbReference type="NCBI Taxonomy" id="1076179"/>
    <lineage>
        <taxon>unclassified sequences</taxon>
        <taxon>metagenomes</taxon>
        <taxon>ecological metagenomes</taxon>
    </lineage>
</organism>
<reference evidence="2" key="1">
    <citation type="submission" date="2019-08" db="EMBL/GenBank/DDBJ databases">
        <authorList>
            <person name="Kucharzyk K."/>
            <person name="Murdoch R.W."/>
            <person name="Higgins S."/>
            <person name="Loffler F."/>
        </authorList>
    </citation>
    <scope>NUCLEOTIDE SEQUENCE</scope>
</reference>
<feature type="transmembrane region" description="Helical" evidence="1">
    <location>
        <begin position="72"/>
        <end position="90"/>
    </location>
</feature>
<keyword evidence="1" id="KW-1133">Transmembrane helix</keyword>
<evidence type="ECO:0000256" key="1">
    <source>
        <dbReference type="SAM" id="Phobius"/>
    </source>
</evidence>
<protein>
    <submittedName>
        <fullName evidence="2">Uncharacterized protein</fullName>
    </submittedName>
</protein>
<evidence type="ECO:0000313" key="2">
    <source>
        <dbReference type="EMBL" id="MPN06778.1"/>
    </source>
</evidence>
<comment type="caution">
    <text evidence="2">The sequence shown here is derived from an EMBL/GenBank/DDBJ whole genome shotgun (WGS) entry which is preliminary data.</text>
</comment>
<keyword evidence="1" id="KW-0472">Membrane</keyword>
<gene>
    <name evidence="2" type="ORF">SDC9_154035</name>
</gene>
<feature type="transmembrane region" description="Helical" evidence="1">
    <location>
        <begin position="41"/>
        <end position="60"/>
    </location>
</feature>
<name>A0A645EXK0_9ZZZZ</name>
<keyword evidence="1" id="KW-0812">Transmembrane</keyword>
<proteinExistence type="predicted"/>